<accession>A0A173LW56</accession>
<dbReference type="SUPFAM" id="SSF53328">
    <property type="entry name" value="Formyltransferase"/>
    <property type="match status" value="1"/>
</dbReference>
<comment type="function">
    <text evidence="5">Attaches a formyl group to the free amino group of methionyl-tRNA(fMet). The formyl group appears to play a dual role in the initiator identity of N-formylmethionyl-tRNA by promoting its recognition by IF2 and preventing the misappropriation of this tRNA by the elongation apparatus.</text>
</comment>
<evidence type="ECO:0000256" key="4">
    <source>
        <dbReference type="ARBA" id="ARBA00022917"/>
    </source>
</evidence>
<dbReference type="SUPFAM" id="SSF50486">
    <property type="entry name" value="FMT C-terminal domain-like"/>
    <property type="match status" value="1"/>
</dbReference>
<dbReference type="InterPro" id="IPR041711">
    <property type="entry name" value="Met-tRNA-FMT_N"/>
</dbReference>
<dbReference type="Pfam" id="PF02911">
    <property type="entry name" value="Formyl_trans_C"/>
    <property type="match status" value="1"/>
</dbReference>
<dbReference type="PANTHER" id="PTHR11138:SF5">
    <property type="entry name" value="METHIONYL-TRNA FORMYLTRANSFERASE, MITOCHONDRIAL"/>
    <property type="match status" value="1"/>
</dbReference>
<dbReference type="CDD" id="cd08704">
    <property type="entry name" value="Met_tRNA_FMT_C"/>
    <property type="match status" value="1"/>
</dbReference>
<comment type="catalytic activity">
    <reaction evidence="5">
        <text>L-methionyl-tRNA(fMet) + (6R)-10-formyltetrahydrofolate = N-formyl-L-methionyl-tRNA(fMet) + (6S)-5,6,7,8-tetrahydrofolate + H(+)</text>
        <dbReference type="Rhea" id="RHEA:24380"/>
        <dbReference type="Rhea" id="RHEA-COMP:9952"/>
        <dbReference type="Rhea" id="RHEA-COMP:9953"/>
        <dbReference type="ChEBI" id="CHEBI:15378"/>
        <dbReference type="ChEBI" id="CHEBI:57453"/>
        <dbReference type="ChEBI" id="CHEBI:78530"/>
        <dbReference type="ChEBI" id="CHEBI:78844"/>
        <dbReference type="ChEBI" id="CHEBI:195366"/>
        <dbReference type="EC" id="2.1.2.9"/>
    </reaction>
</comment>
<dbReference type="EMBL" id="AP017457">
    <property type="protein sequence ID" value="BAU99083.1"/>
    <property type="molecule type" value="Genomic_DNA"/>
</dbReference>
<dbReference type="InterPro" id="IPR036477">
    <property type="entry name" value="Formyl_transf_N_sf"/>
</dbReference>
<dbReference type="InterPro" id="IPR002376">
    <property type="entry name" value="Formyl_transf_N"/>
</dbReference>
<dbReference type="InterPro" id="IPR011034">
    <property type="entry name" value="Formyl_transferase-like_C_sf"/>
</dbReference>
<dbReference type="Proteomes" id="UP000243847">
    <property type="component" value="Chromosome sequence1"/>
</dbReference>
<dbReference type="NCBIfam" id="TIGR00460">
    <property type="entry name" value="fmt"/>
    <property type="match status" value="1"/>
</dbReference>
<dbReference type="CDD" id="cd08646">
    <property type="entry name" value="FMT_core_Met-tRNA-FMT_N"/>
    <property type="match status" value="1"/>
</dbReference>
<name>A0A173LW56_9MICO</name>
<evidence type="ECO:0000313" key="9">
    <source>
        <dbReference type="Proteomes" id="UP000243847"/>
    </source>
</evidence>
<evidence type="ECO:0000313" key="8">
    <source>
        <dbReference type="EMBL" id="BAU99083.1"/>
    </source>
</evidence>
<proteinExistence type="inferred from homology"/>
<evidence type="ECO:0000259" key="6">
    <source>
        <dbReference type="Pfam" id="PF00551"/>
    </source>
</evidence>
<dbReference type="KEGG" id="amin:AUMI_15410"/>
<gene>
    <name evidence="5" type="primary">fmt</name>
    <name evidence="8" type="ORF">AUMI_15410</name>
</gene>
<dbReference type="Pfam" id="PF00551">
    <property type="entry name" value="Formyl_trans_N"/>
    <property type="match status" value="1"/>
</dbReference>
<keyword evidence="4 5" id="KW-0648">Protein biosynthesis</keyword>
<comment type="similarity">
    <text evidence="1 5">Belongs to the Fmt family.</text>
</comment>
<dbReference type="PANTHER" id="PTHR11138">
    <property type="entry name" value="METHIONYL-TRNA FORMYLTRANSFERASE"/>
    <property type="match status" value="1"/>
</dbReference>
<evidence type="ECO:0000259" key="7">
    <source>
        <dbReference type="Pfam" id="PF02911"/>
    </source>
</evidence>
<dbReference type="AlphaFoldDB" id="A0A173LW56"/>
<organism evidence="8 9">
    <name type="scientific">Aurantimicrobium minutum</name>
    <dbReference type="NCBI Taxonomy" id="708131"/>
    <lineage>
        <taxon>Bacteria</taxon>
        <taxon>Bacillati</taxon>
        <taxon>Actinomycetota</taxon>
        <taxon>Actinomycetes</taxon>
        <taxon>Micrococcales</taxon>
        <taxon>Microbacteriaceae</taxon>
        <taxon>Aurantimicrobium</taxon>
    </lineage>
</organism>
<dbReference type="EC" id="2.1.2.9" evidence="2 5"/>
<dbReference type="InterPro" id="IPR005794">
    <property type="entry name" value="Fmt"/>
</dbReference>
<feature type="binding site" evidence="5">
    <location>
        <begin position="111"/>
        <end position="114"/>
    </location>
    <ligand>
        <name>(6S)-5,6,7,8-tetrahydrofolate</name>
        <dbReference type="ChEBI" id="CHEBI:57453"/>
    </ligand>
</feature>
<evidence type="ECO:0000256" key="3">
    <source>
        <dbReference type="ARBA" id="ARBA00022679"/>
    </source>
</evidence>
<dbReference type="InterPro" id="IPR044135">
    <property type="entry name" value="Met-tRNA-FMT_C"/>
</dbReference>
<evidence type="ECO:0000256" key="1">
    <source>
        <dbReference type="ARBA" id="ARBA00010699"/>
    </source>
</evidence>
<dbReference type="GO" id="GO:0004479">
    <property type="term" value="F:methionyl-tRNA formyltransferase activity"/>
    <property type="evidence" value="ECO:0007669"/>
    <property type="project" value="UniProtKB-UniRule"/>
</dbReference>
<feature type="domain" description="Formyl transferase C-terminal" evidence="7">
    <location>
        <begin position="204"/>
        <end position="299"/>
    </location>
</feature>
<evidence type="ECO:0000256" key="2">
    <source>
        <dbReference type="ARBA" id="ARBA00012261"/>
    </source>
</evidence>
<dbReference type="GO" id="GO:0005829">
    <property type="term" value="C:cytosol"/>
    <property type="evidence" value="ECO:0007669"/>
    <property type="project" value="TreeGrafter"/>
</dbReference>
<sequence length="307" mass="33164">MGVVKIIFAGTPEAAVPTLEALISSDFEVVAVLTRPDAPQGRKRILTPSPVAQVAIAQGIPVIYANRIEDEVQKAIEDSAADLGVVVAYGALLPQQTLDSVKLGWINLHFSTLPHWRGAAPVQWQVISGASQAGSSVFQLVQELDAGDVYDSREWLILPDETAGELLTRLSVLGARQVLDVVRSIDTRFAEPKPQIGESTYARKLSLEDGHLNLSQDSESVYNQFRGVTPEPGAFVLLGDERLKIVEARLGTDEEVVPSAITSVSKKLYLGCVTGSLELISVQPAGKQGMSAMDWFRGLRQEVVHVS</sequence>
<protein>
    <recommendedName>
        <fullName evidence="2 5">Methionyl-tRNA formyltransferase</fullName>
        <ecNumber evidence="2 5">2.1.2.9</ecNumber>
    </recommendedName>
</protein>
<evidence type="ECO:0000256" key="5">
    <source>
        <dbReference type="HAMAP-Rule" id="MF_00182"/>
    </source>
</evidence>
<reference evidence="8 9" key="1">
    <citation type="journal article" date="2016" name="Genome Announc.">
        <title>Complete Genome Sequence of Aurantimicrobium minutum Type Strain KNCT, a Planktonic Ultramicrobacterium Isolated from River Water.</title>
        <authorList>
            <person name="Nakai R."/>
            <person name="Fujisawa T."/>
            <person name="Nakamura Y."/>
            <person name="Nishide H."/>
            <person name="Uchiyama I."/>
            <person name="Baba T."/>
            <person name="Toyoda A."/>
            <person name="Fujiyama A."/>
            <person name="Naganuma T."/>
            <person name="Niki H."/>
        </authorList>
    </citation>
    <scope>NUCLEOTIDE SEQUENCE [LARGE SCALE GENOMIC DNA]</scope>
    <source>
        <strain evidence="8 9">KNC</strain>
    </source>
</reference>
<dbReference type="InterPro" id="IPR005793">
    <property type="entry name" value="Formyl_trans_C"/>
</dbReference>
<feature type="domain" description="Formyl transferase N-terminal" evidence="6">
    <location>
        <begin position="5"/>
        <end position="177"/>
    </location>
</feature>
<dbReference type="HAMAP" id="MF_00182">
    <property type="entry name" value="Formyl_trans"/>
    <property type="match status" value="1"/>
</dbReference>
<keyword evidence="3 5" id="KW-0808">Transferase</keyword>
<dbReference type="Gene3D" id="3.40.50.12230">
    <property type="match status" value="1"/>
</dbReference>